<dbReference type="Pfam" id="PF02622">
    <property type="entry name" value="DUF179"/>
    <property type="match status" value="1"/>
</dbReference>
<feature type="region of interest" description="Disordered" evidence="4">
    <location>
        <begin position="1"/>
        <end position="35"/>
    </location>
</feature>
<feature type="domain" description="RING-CH-type" evidence="5">
    <location>
        <begin position="37"/>
        <end position="110"/>
    </location>
</feature>
<dbReference type="CDD" id="cd16495">
    <property type="entry name" value="RING_CH-C4HC3_MARCH"/>
    <property type="match status" value="1"/>
</dbReference>
<evidence type="ECO:0000256" key="4">
    <source>
        <dbReference type="SAM" id="MobiDB-lite"/>
    </source>
</evidence>
<evidence type="ECO:0000256" key="2">
    <source>
        <dbReference type="ARBA" id="ARBA00022771"/>
    </source>
</evidence>
<dbReference type="PANTHER" id="PTHR46347:SF1">
    <property type="entry name" value="RING_FYVE_PHD ZINC FINGER SUPERFAMILY PROTEIN"/>
    <property type="match status" value="1"/>
</dbReference>
<comment type="caution">
    <text evidence="6">The sequence shown here is derived from an EMBL/GenBank/DDBJ whole genome shotgun (WGS) entry which is preliminary data.</text>
</comment>
<dbReference type="SUPFAM" id="SSF143456">
    <property type="entry name" value="VC0467-like"/>
    <property type="match status" value="1"/>
</dbReference>
<dbReference type="GO" id="GO:0008270">
    <property type="term" value="F:zinc ion binding"/>
    <property type="evidence" value="ECO:0007669"/>
    <property type="project" value="UniProtKB-KW"/>
</dbReference>
<dbReference type="AlphaFoldDB" id="A0A7J6LY58"/>
<dbReference type="InterPro" id="IPR011016">
    <property type="entry name" value="Znf_RING-CH"/>
</dbReference>
<dbReference type="InterPro" id="IPR003774">
    <property type="entry name" value="AlgH-like"/>
</dbReference>
<feature type="compositionally biased region" description="Basic and acidic residues" evidence="4">
    <location>
        <begin position="10"/>
        <end position="21"/>
    </location>
</feature>
<dbReference type="Gene3D" id="3.40.1740.10">
    <property type="entry name" value="VC0467-like"/>
    <property type="match status" value="1"/>
</dbReference>
<protein>
    <recommendedName>
        <fullName evidence="5">RING-CH-type domain-containing protein</fullName>
    </recommendedName>
</protein>
<dbReference type="Gene3D" id="3.30.40.10">
    <property type="entry name" value="Zinc/RING finger domain, C3HC4 (zinc finger)"/>
    <property type="match status" value="1"/>
</dbReference>
<dbReference type="OrthoDB" id="449054at2759"/>
<dbReference type="PROSITE" id="PS51292">
    <property type="entry name" value="ZF_RING_CH"/>
    <property type="match status" value="1"/>
</dbReference>
<dbReference type="SUPFAM" id="SSF57850">
    <property type="entry name" value="RING/U-box"/>
    <property type="match status" value="1"/>
</dbReference>
<gene>
    <name evidence="6" type="ORF">FOZ61_001026</name>
</gene>
<dbReference type="Pfam" id="PF12906">
    <property type="entry name" value="RINGv"/>
    <property type="match status" value="1"/>
</dbReference>
<dbReference type="Proteomes" id="UP000570595">
    <property type="component" value="Unassembled WGS sequence"/>
</dbReference>
<reference evidence="6 7" key="1">
    <citation type="submission" date="2020-04" db="EMBL/GenBank/DDBJ databases">
        <title>Perkinsus olseni comparative genomics.</title>
        <authorList>
            <person name="Bogema D.R."/>
        </authorList>
    </citation>
    <scope>NUCLEOTIDE SEQUENCE [LARGE SCALE GENOMIC DNA]</scope>
    <source>
        <strain evidence="6">ATCC PRA-179</strain>
    </source>
</reference>
<dbReference type="SMART" id="SM00744">
    <property type="entry name" value="RINGv"/>
    <property type="match status" value="1"/>
</dbReference>
<evidence type="ECO:0000256" key="3">
    <source>
        <dbReference type="ARBA" id="ARBA00022833"/>
    </source>
</evidence>
<evidence type="ECO:0000256" key="1">
    <source>
        <dbReference type="ARBA" id="ARBA00022723"/>
    </source>
</evidence>
<dbReference type="EMBL" id="JABAHT010000122">
    <property type="protein sequence ID" value="KAF4664219.1"/>
    <property type="molecule type" value="Genomic_DNA"/>
</dbReference>
<proteinExistence type="predicted"/>
<keyword evidence="1" id="KW-0479">Metal-binding</keyword>
<keyword evidence="2" id="KW-0863">Zinc-finger</keyword>
<dbReference type="PANTHER" id="PTHR46347">
    <property type="entry name" value="RING/FYVE/PHD ZINC FINGER SUPERFAMILY PROTEIN"/>
    <property type="match status" value="1"/>
</dbReference>
<sequence>MSHSSLKHRGGSERNDVDEQGSRGTAVRAESDISSSSDESTELFCRICFSPGETKGNELIAPCMCKGSQKWVHVSCLQRWQRAMQVLGAGDFASEKATTCSVCQGRFALDPPDRPLLERLWALVKDMMLILVTITFAIFLNRSLIIVAVVAVMLVLAYRCPILCAAMAIAVCASLHSLGIRPVVTHDDDGGFRVALIRHGAPVANFHKGALLIANDNIIGPGSIFFRSVTLVLEHDHLGSLALILNKPVARSMVAAASQDDGVVLPGELLTVRGGPVRINEERRIMHKARGVVGARVVLSQDQGNVVYLGGDLPAVLAASAQQQPEQHDEEGARAIIFDGCARWAPGQLHGELRAGYWRWLNAPWPEEILLSTFDQHGGEVDTGEAMYHNIMENYGAQLMEFND</sequence>
<keyword evidence="3" id="KW-0862">Zinc</keyword>
<accession>A0A7J6LY58</accession>
<evidence type="ECO:0000259" key="5">
    <source>
        <dbReference type="PROSITE" id="PS51292"/>
    </source>
</evidence>
<evidence type="ECO:0000313" key="7">
    <source>
        <dbReference type="Proteomes" id="UP000570595"/>
    </source>
</evidence>
<dbReference type="InterPro" id="IPR013083">
    <property type="entry name" value="Znf_RING/FYVE/PHD"/>
</dbReference>
<organism evidence="6 7">
    <name type="scientific">Perkinsus olseni</name>
    <name type="common">Perkinsus atlanticus</name>
    <dbReference type="NCBI Taxonomy" id="32597"/>
    <lineage>
        <taxon>Eukaryota</taxon>
        <taxon>Sar</taxon>
        <taxon>Alveolata</taxon>
        <taxon>Perkinsozoa</taxon>
        <taxon>Perkinsea</taxon>
        <taxon>Perkinsida</taxon>
        <taxon>Perkinsidae</taxon>
        <taxon>Perkinsus</taxon>
    </lineage>
</organism>
<evidence type="ECO:0000313" key="6">
    <source>
        <dbReference type="EMBL" id="KAF4664219.1"/>
    </source>
</evidence>
<name>A0A7J6LY58_PEROL</name>